<dbReference type="OrthoDB" id="5598844at2759"/>
<feature type="region of interest" description="Disordered" evidence="1">
    <location>
        <begin position="1"/>
        <end position="35"/>
    </location>
</feature>
<protein>
    <submittedName>
        <fullName evidence="2">Uncharacterized protein</fullName>
    </submittedName>
</protein>
<evidence type="ECO:0000256" key="1">
    <source>
        <dbReference type="SAM" id="MobiDB-lite"/>
    </source>
</evidence>
<reference evidence="2 3" key="1">
    <citation type="submission" date="2018-06" db="EMBL/GenBank/DDBJ databases">
        <title>Complete Genomes of Monosporascus.</title>
        <authorList>
            <person name="Robinson A.J."/>
            <person name="Natvig D.O."/>
        </authorList>
    </citation>
    <scope>NUCLEOTIDE SEQUENCE [LARGE SCALE GENOMIC DNA]</scope>
    <source>
        <strain evidence="2 3">CBS 110550</strain>
    </source>
</reference>
<dbReference type="EMBL" id="QJNU01001554">
    <property type="protein sequence ID" value="RYO75726.1"/>
    <property type="molecule type" value="Genomic_DNA"/>
</dbReference>
<evidence type="ECO:0000313" key="2">
    <source>
        <dbReference type="EMBL" id="RYO75726.1"/>
    </source>
</evidence>
<organism evidence="2 3">
    <name type="scientific">Monosporascus ibericus</name>
    <dbReference type="NCBI Taxonomy" id="155417"/>
    <lineage>
        <taxon>Eukaryota</taxon>
        <taxon>Fungi</taxon>
        <taxon>Dikarya</taxon>
        <taxon>Ascomycota</taxon>
        <taxon>Pezizomycotina</taxon>
        <taxon>Sordariomycetes</taxon>
        <taxon>Xylariomycetidae</taxon>
        <taxon>Xylariales</taxon>
        <taxon>Xylariales incertae sedis</taxon>
        <taxon>Monosporascus</taxon>
    </lineage>
</organism>
<feature type="compositionally biased region" description="Polar residues" evidence="1">
    <location>
        <begin position="1"/>
        <end position="10"/>
    </location>
</feature>
<sequence length="133" mass="14668">MMQYPATMQPTHVRVEQVKDSTASTGGPLFPPLDPKIPRNFKVVDTYMESPPAGVAPSAMEQREVPSFLAEFQGLGAVSDEIKDLLPPECRAAFDGALEKENEWKAKWGTESESAHRREPIIDAAIVPYSKNP</sequence>
<keyword evidence="3" id="KW-1185">Reference proteome</keyword>
<dbReference type="STRING" id="155417.A0A4Q4SSU1"/>
<dbReference type="AlphaFoldDB" id="A0A4Q4SSU1"/>
<evidence type="ECO:0000313" key="3">
    <source>
        <dbReference type="Proteomes" id="UP000293360"/>
    </source>
</evidence>
<comment type="caution">
    <text evidence="2">The sequence shown here is derived from an EMBL/GenBank/DDBJ whole genome shotgun (WGS) entry which is preliminary data.</text>
</comment>
<name>A0A4Q4SSU1_9PEZI</name>
<accession>A0A4Q4SSU1</accession>
<dbReference type="Proteomes" id="UP000293360">
    <property type="component" value="Unassembled WGS sequence"/>
</dbReference>
<gene>
    <name evidence="2" type="ORF">DL764_010340</name>
</gene>
<proteinExistence type="predicted"/>